<proteinExistence type="predicted"/>
<dbReference type="Proteomes" id="UP000323597">
    <property type="component" value="Chromosome D12"/>
</dbReference>
<accession>A0A5D2SBE2</accession>
<dbReference type="AlphaFoldDB" id="A0A5D2SBE2"/>
<reference evidence="1 2" key="1">
    <citation type="submission" date="2019-07" db="EMBL/GenBank/DDBJ databases">
        <title>WGS assembly of Gossypium mustelinum.</title>
        <authorList>
            <person name="Chen Z.J."/>
            <person name="Sreedasyam A."/>
            <person name="Ando A."/>
            <person name="Song Q."/>
            <person name="De L."/>
            <person name="Hulse-Kemp A."/>
            <person name="Ding M."/>
            <person name="Ye W."/>
            <person name="Kirkbride R."/>
            <person name="Jenkins J."/>
            <person name="Plott C."/>
            <person name="Lovell J."/>
            <person name="Lin Y.-M."/>
            <person name="Vaughn R."/>
            <person name="Liu B."/>
            <person name="Li W."/>
            <person name="Simpson S."/>
            <person name="Scheffler B."/>
            <person name="Saski C."/>
            <person name="Grover C."/>
            <person name="Hu G."/>
            <person name="Conover J."/>
            <person name="Carlson J."/>
            <person name="Shu S."/>
            <person name="Boston L."/>
            <person name="Williams M."/>
            <person name="Peterson D."/>
            <person name="Mcgee K."/>
            <person name="Jones D."/>
            <person name="Wendel J."/>
            <person name="Stelly D."/>
            <person name="Grimwood J."/>
            <person name="Schmutz J."/>
        </authorList>
    </citation>
    <scope>NUCLEOTIDE SEQUENCE [LARGE SCALE GENOMIC DNA]</scope>
    <source>
        <strain evidence="1">1408120.09</strain>
    </source>
</reference>
<organism evidence="1 2">
    <name type="scientific">Gossypium mustelinum</name>
    <name type="common">Cotton</name>
    <name type="synonym">Gossypium caicoense</name>
    <dbReference type="NCBI Taxonomy" id="34275"/>
    <lineage>
        <taxon>Eukaryota</taxon>
        <taxon>Viridiplantae</taxon>
        <taxon>Streptophyta</taxon>
        <taxon>Embryophyta</taxon>
        <taxon>Tracheophyta</taxon>
        <taxon>Spermatophyta</taxon>
        <taxon>Magnoliopsida</taxon>
        <taxon>eudicotyledons</taxon>
        <taxon>Gunneridae</taxon>
        <taxon>Pentapetalae</taxon>
        <taxon>rosids</taxon>
        <taxon>malvids</taxon>
        <taxon>Malvales</taxon>
        <taxon>Malvaceae</taxon>
        <taxon>Malvoideae</taxon>
        <taxon>Gossypium</taxon>
    </lineage>
</organism>
<gene>
    <name evidence="1" type="ORF">E1A91_D12G085600v1</name>
</gene>
<protein>
    <submittedName>
        <fullName evidence="1">Uncharacterized protein</fullName>
    </submittedName>
</protein>
<sequence>MSQSTTIKIKKGQPFILELYIDSIHQQSFATELTNFLRKGQWRRHVSRPKKAP</sequence>
<dbReference type="EMBL" id="CM017660">
    <property type="protein sequence ID" value="TYI50211.1"/>
    <property type="molecule type" value="Genomic_DNA"/>
</dbReference>
<evidence type="ECO:0000313" key="1">
    <source>
        <dbReference type="EMBL" id="TYI50211.1"/>
    </source>
</evidence>
<keyword evidence="2" id="KW-1185">Reference proteome</keyword>
<name>A0A5D2SBE2_GOSMU</name>
<evidence type="ECO:0000313" key="2">
    <source>
        <dbReference type="Proteomes" id="UP000323597"/>
    </source>
</evidence>